<dbReference type="EMBL" id="UINC01129752">
    <property type="protein sequence ID" value="SVD10353.1"/>
    <property type="molecule type" value="Genomic_DNA"/>
</dbReference>
<evidence type="ECO:0000313" key="1">
    <source>
        <dbReference type="EMBL" id="SVD10353.1"/>
    </source>
</evidence>
<proteinExistence type="predicted"/>
<dbReference type="AlphaFoldDB" id="A0A382SKM6"/>
<gene>
    <name evidence="1" type="ORF">METZ01_LOCUS363207</name>
</gene>
<accession>A0A382SKM6</accession>
<feature type="non-terminal residue" evidence="1">
    <location>
        <position position="269"/>
    </location>
</feature>
<organism evidence="1">
    <name type="scientific">marine metagenome</name>
    <dbReference type="NCBI Taxonomy" id="408172"/>
    <lineage>
        <taxon>unclassified sequences</taxon>
        <taxon>metagenomes</taxon>
        <taxon>ecological metagenomes</taxon>
    </lineage>
</organism>
<reference evidence="1" key="1">
    <citation type="submission" date="2018-05" db="EMBL/GenBank/DDBJ databases">
        <authorList>
            <person name="Lanie J.A."/>
            <person name="Ng W.-L."/>
            <person name="Kazmierczak K.M."/>
            <person name="Andrzejewski T.M."/>
            <person name="Davidsen T.M."/>
            <person name="Wayne K.J."/>
            <person name="Tettelin H."/>
            <person name="Glass J.I."/>
            <person name="Rusch D."/>
            <person name="Podicherti R."/>
            <person name="Tsui H.-C.T."/>
            <person name="Winkler M.E."/>
        </authorList>
    </citation>
    <scope>NUCLEOTIDE SEQUENCE</scope>
</reference>
<name>A0A382SKM6_9ZZZZ</name>
<protein>
    <submittedName>
        <fullName evidence="1">Uncharacterized protein</fullName>
    </submittedName>
</protein>
<sequence>MRLGLDTEDKFLIKLNEINEQIQDIFLIEAKKMTEKIPVDVMLQDGTAKKQDTCSMEMIKAFYDKIAKKLTNWTLQTISTTNNEDLRRDFIKMHAIVDDYRILLHISTQYHVLLYYKPDYQVMKKQKELADFLTMTEKNEKKLAEKSDQVILKKLKDEGYKDLNPENLFEIFFKDDKIMENVTKEIDKQTDGDLNKIYEQKQSLLKELDNFLLEIYQIEPVLIDETRLVTGEEGFVFNLDVEQINDEQSKQFSSDKMSEEIKKNITVRV</sequence>